<dbReference type="GO" id="GO:0006370">
    <property type="term" value="P:7-methylguanosine mRNA capping"/>
    <property type="evidence" value="ECO:0007669"/>
    <property type="project" value="TreeGrafter"/>
</dbReference>
<dbReference type="EMBL" id="JAGGNH010000005">
    <property type="protein sequence ID" value="KAJ0972760.1"/>
    <property type="molecule type" value="Genomic_DNA"/>
</dbReference>
<reference evidence="2" key="1">
    <citation type="submission" date="2021-03" db="EMBL/GenBank/DDBJ databases">
        <authorList>
            <person name="Li Z."/>
            <person name="Yang C."/>
        </authorList>
    </citation>
    <scope>NUCLEOTIDE SEQUENCE</scope>
    <source>
        <strain evidence="2">Dzin_1.0</strain>
        <tissue evidence="2">Leaf</tissue>
    </source>
</reference>
<evidence type="ECO:0000259" key="1">
    <source>
        <dbReference type="Pfam" id="PF02551"/>
    </source>
</evidence>
<dbReference type="GO" id="GO:0004484">
    <property type="term" value="F:mRNA guanylyltransferase activity"/>
    <property type="evidence" value="ECO:0007669"/>
    <property type="project" value="TreeGrafter"/>
</dbReference>
<dbReference type="OrthoDB" id="1938541at2759"/>
<dbReference type="Gene3D" id="3.10.129.10">
    <property type="entry name" value="Hotdog Thioesterase"/>
    <property type="match status" value="1"/>
</dbReference>
<dbReference type="InterPro" id="IPR029060">
    <property type="entry name" value="PIN-like_dom_sf"/>
</dbReference>
<gene>
    <name evidence="2" type="ORF">J5N97_020719</name>
</gene>
<accession>A0A9D5CIK7</accession>
<dbReference type="SUPFAM" id="SSF88723">
    <property type="entry name" value="PIN domain-like"/>
    <property type="match status" value="1"/>
</dbReference>
<dbReference type="InterPro" id="IPR025652">
    <property type="entry name" value="TesB_C"/>
</dbReference>
<evidence type="ECO:0000313" key="3">
    <source>
        <dbReference type="Proteomes" id="UP001085076"/>
    </source>
</evidence>
<proteinExistence type="predicted"/>
<organism evidence="2 3">
    <name type="scientific">Dioscorea zingiberensis</name>
    <dbReference type="NCBI Taxonomy" id="325984"/>
    <lineage>
        <taxon>Eukaryota</taxon>
        <taxon>Viridiplantae</taxon>
        <taxon>Streptophyta</taxon>
        <taxon>Embryophyta</taxon>
        <taxon>Tracheophyta</taxon>
        <taxon>Spermatophyta</taxon>
        <taxon>Magnoliopsida</taxon>
        <taxon>Liliopsida</taxon>
        <taxon>Dioscoreales</taxon>
        <taxon>Dioscoreaceae</taxon>
        <taxon>Dioscorea</taxon>
    </lineage>
</organism>
<dbReference type="PANTHER" id="PTHR10367:SF17">
    <property type="entry name" value="MRNA-CAPPING ENZYME"/>
    <property type="match status" value="1"/>
</dbReference>
<sequence>MYKQDYIEALYTFYHENPENLICPSTPEWKRSSDLDLNGEAVQDDDDDTDTAGHLHVDTETKTITNDDVLGDAIPYDQQDAMHQYCYQLLDLVPSGRGNAQFPGSHPVSLNRCVLAYASDLLFVGVSVNPHRQKCLKTTTLSLDHLIWYHKKTEFVVAPYEADAQLAYLSNLDADKGGIDLCDPREPVITIAYGCQAVIFKMDRYGKGEELLLDRVFNFVSDVLSFKNFDKEF</sequence>
<protein>
    <recommendedName>
        <fullName evidence="1">Acyl-CoA thioesterase 2 C-terminal domain-containing protein</fullName>
    </recommendedName>
</protein>
<name>A0A9D5CIK7_9LILI</name>
<evidence type="ECO:0000313" key="2">
    <source>
        <dbReference type="EMBL" id="KAJ0972760.1"/>
    </source>
</evidence>
<comment type="caution">
    <text evidence="2">The sequence shown here is derived from an EMBL/GenBank/DDBJ whole genome shotgun (WGS) entry which is preliminary data.</text>
</comment>
<dbReference type="InterPro" id="IPR051029">
    <property type="entry name" value="mRNA_Capping_Enz/RNA_Phosphat"/>
</dbReference>
<dbReference type="PANTHER" id="PTHR10367">
    <property type="entry name" value="MRNA-CAPPING ENZYME"/>
    <property type="match status" value="1"/>
</dbReference>
<feature type="domain" description="Acyl-CoA thioesterase 2 C-terminal" evidence="1">
    <location>
        <begin position="109"/>
        <end position="154"/>
    </location>
</feature>
<keyword evidence="3" id="KW-1185">Reference proteome</keyword>
<dbReference type="Pfam" id="PF02551">
    <property type="entry name" value="Acyl_CoA_thio"/>
    <property type="match status" value="1"/>
</dbReference>
<dbReference type="Proteomes" id="UP001085076">
    <property type="component" value="Miscellaneous, Linkage group lg05"/>
</dbReference>
<dbReference type="SUPFAM" id="SSF54637">
    <property type="entry name" value="Thioesterase/thiol ester dehydrase-isomerase"/>
    <property type="match status" value="1"/>
</dbReference>
<dbReference type="InterPro" id="IPR029069">
    <property type="entry name" value="HotDog_dom_sf"/>
</dbReference>
<dbReference type="AlphaFoldDB" id="A0A9D5CIK7"/>
<reference evidence="2" key="2">
    <citation type="journal article" date="2022" name="Hortic Res">
        <title>The genome of Dioscorea zingiberensis sheds light on the biosynthesis, origin and evolution of the medicinally important diosgenin saponins.</title>
        <authorList>
            <person name="Li Y."/>
            <person name="Tan C."/>
            <person name="Li Z."/>
            <person name="Guo J."/>
            <person name="Li S."/>
            <person name="Chen X."/>
            <person name="Wang C."/>
            <person name="Dai X."/>
            <person name="Yang H."/>
            <person name="Song W."/>
            <person name="Hou L."/>
            <person name="Xu J."/>
            <person name="Tong Z."/>
            <person name="Xu A."/>
            <person name="Yuan X."/>
            <person name="Wang W."/>
            <person name="Yang Q."/>
            <person name="Chen L."/>
            <person name="Sun Z."/>
            <person name="Wang K."/>
            <person name="Pan B."/>
            <person name="Chen J."/>
            <person name="Bao Y."/>
            <person name="Liu F."/>
            <person name="Qi X."/>
            <person name="Gang D.R."/>
            <person name="Wen J."/>
            <person name="Li J."/>
        </authorList>
    </citation>
    <scope>NUCLEOTIDE SEQUENCE</scope>
    <source>
        <strain evidence="2">Dzin_1.0</strain>
    </source>
</reference>